<dbReference type="AlphaFoldDB" id="A0A2S1QTW7"/>
<dbReference type="Gene3D" id="3.30.470.20">
    <property type="entry name" value="ATP-grasp fold, B domain"/>
    <property type="match status" value="1"/>
</dbReference>
<keyword evidence="2" id="KW-1185">Reference proteome</keyword>
<proteinExistence type="predicted"/>
<dbReference type="RefSeq" id="WP_108776582.1">
    <property type="nucleotide sequence ID" value="NZ_CP029186.1"/>
</dbReference>
<dbReference type="Proteomes" id="UP000244929">
    <property type="component" value="Chromosome"/>
</dbReference>
<evidence type="ECO:0000313" key="2">
    <source>
        <dbReference type="Proteomes" id="UP000244929"/>
    </source>
</evidence>
<organism evidence="1 2">
    <name type="scientific">Flavobacterium album</name>
    <dbReference type="NCBI Taxonomy" id="2175091"/>
    <lineage>
        <taxon>Bacteria</taxon>
        <taxon>Pseudomonadati</taxon>
        <taxon>Bacteroidota</taxon>
        <taxon>Flavobacteriia</taxon>
        <taxon>Flavobacteriales</taxon>
        <taxon>Flavobacteriaceae</taxon>
        <taxon>Flavobacterium</taxon>
    </lineage>
</organism>
<sequence>MEKKRILIVGLEENEVNAIRKNLEFEYLVIHYDMLPNVKLMEGQLLVESPTVPGKYFVVDKVVFHGIYETDVDFLTLLALWNGPCLPDALGMMDLRQRIPGLVRALRATKFGSSKRGMAIGRQQWHSDTEVVAKWGIWHCGEDKHKFSGDWESSETSVIEPFIDGEALRIMIVGDRHWQIRLTGDGWLKSIHNEGSWEMDVDPELLEDSLNIAKHFNLDAVGVDYMVGKDGQRHLLEVNHIPNVTVFPFITEAFVAYASEWIMR</sequence>
<evidence type="ECO:0008006" key="3">
    <source>
        <dbReference type="Google" id="ProtNLM"/>
    </source>
</evidence>
<protein>
    <recommendedName>
        <fullName evidence="3">ATP-grasp fold RimK-type domain-containing protein</fullName>
    </recommendedName>
</protein>
<accession>A0A2S1QTW7</accession>
<dbReference type="OrthoDB" id="1321569at2"/>
<dbReference type="SUPFAM" id="SSF56059">
    <property type="entry name" value="Glutathione synthetase ATP-binding domain-like"/>
    <property type="match status" value="1"/>
</dbReference>
<dbReference type="KEGG" id="falb:HYN59_01505"/>
<reference evidence="1 2" key="1">
    <citation type="submission" date="2018-04" db="EMBL/GenBank/DDBJ databases">
        <title>Genome sequencing of Flavobacterium sp. HYN0059.</title>
        <authorList>
            <person name="Yi H."/>
            <person name="Baek C."/>
        </authorList>
    </citation>
    <scope>NUCLEOTIDE SEQUENCE [LARGE SCALE GENOMIC DNA]</scope>
    <source>
        <strain evidence="1 2">HYN0059</strain>
    </source>
</reference>
<dbReference type="EMBL" id="CP029186">
    <property type="protein sequence ID" value="AWH83872.1"/>
    <property type="molecule type" value="Genomic_DNA"/>
</dbReference>
<evidence type="ECO:0000313" key="1">
    <source>
        <dbReference type="EMBL" id="AWH83872.1"/>
    </source>
</evidence>
<gene>
    <name evidence="1" type="ORF">HYN59_01505</name>
</gene>
<name>A0A2S1QTW7_9FLAO</name>